<dbReference type="GO" id="GO:0015630">
    <property type="term" value="C:microtubule cytoskeleton"/>
    <property type="evidence" value="ECO:0007669"/>
    <property type="project" value="UniProtKB-ARBA"/>
</dbReference>
<dbReference type="SUPFAM" id="SSF56112">
    <property type="entry name" value="Protein kinase-like (PK-like)"/>
    <property type="match status" value="1"/>
</dbReference>
<evidence type="ECO:0000313" key="8">
    <source>
        <dbReference type="Proteomes" id="UP000025227"/>
    </source>
</evidence>
<dbReference type="Gene3D" id="1.10.510.10">
    <property type="entry name" value="Transferase(Phosphotransferase) domain 1"/>
    <property type="match status" value="1"/>
</dbReference>
<keyword evidence="2" id="KW-0808">Transferase</keyword>
<dbReference type="WBParaSite" id="HCON_00075280-00001">
    <property type="protein sequence ID" value="HCON_00075280-00001"/>
    <property type="gene ID" value="HCON_00075280"/>
</dbReference>
<name>A0A7I4YBT7_HAECO</name>
<keyword evidence="5" id="KW-0067">ATP-binding</keyword>
<dbReference type="GO" id="GO:0005524">
    <property type="term" value="F:ATP binding"/>
    <property type="evidence" value="ECO:0007669"/>
    <property type="project" value="UniProtKB-KW"/>
</dbReference>
<evidence type="ECO:0000256" key="6">
    <source>
        <dbReference type="ARBA" id="ARBA00061588"/>
    </source>
</evidence>
<keyword evidence="1" id="KW-0723">Serine/threonine-protein kinase</keyword>
<dbReference type="PROSITE" id="PS50011">
    <property type="entry name" value="PROTEIN_KINASE_DOM"/>
    <property type="match status" value="1"/>
</dbReference>
<dbReference type="GO" id="GO:0004674">
    <property type="term" value="F:protein serine/threonine kinase activity"/>
    <property type="evidence" value="ECO:0007669"/>
    <property type="project" value="UniProtKB-KW"/>
</dbReference>
<dbReference type="OMA" id="EHAFFEM"/>
<accession>A0A7I4YBT7</accession>
<dbReference type="PANTHER" id="PTHR11909">
    <property type="entry name" value="CASEIN KINASE-RELATED"/>
    <property type="match status" value="1"/>
</dbReference>
<dbReference type="OrthoDB" id="5979581at2759"/>
<dbReference type="FunFam" id="3.30.200.20:FF:000358">
    <property type="entry name" value="Tau tubulin kinase 2b"/>
    <property type="match status" value="1"/>
</dbReference>
<dbReference type="InterPro" id="IPR000719">
    <property type="entry name" value="Prot_kinase_dom"/>
</dbReference>
<organism evidence="8 9">
    <name type="scientific">Haemonchus contortus</name>
    <name type="common">Barber pole worm</name>
    <dbReference type="NCBI Taxonomy" id="6289"/>
    <lineage>
        <taxon>Eukaryota</taxon>
        <taxon>Metazoa</taxon>
        <taxon>Ecdysozoa</taxon>
        <taxon>Nematoda</taxon>
        <taxon>Chromadorea</taxon>
        <taxon>Rhabditida</taxon>
        <taxon>Rhabditina</taxon>
        <taxon>Rhabditomorpha</taxon>
        <taxon>Strongyloidea</taxon>
        <taxon>Trichostrongylidae</taxon>
        <taxon>Haemonchus</taxon>
    </lineage>
</organism>
<reference evidence="9" key="1">
    <citation type="submission" date="2020-12" db="UniProtKB">
        <authorList>
            <consortium name="WormBaseParasite"/>
        </authorList>
    </citation>
    <scope>IDENTIFICATION</scope>
    <source>
        <strain evidence="9">MHco3</strain>
    </source>
</reference>
<dbReference type="Proteomes" id="UP000025227">
    <property type="component" value="Unplaced"/>
</dbReference>
<evidence type="ECO:0000313" key="9">
    <source>
        <dbReference type="WBParaSite" id="HCON_00075280-00001"/>
    </source>
</evidence>
<proteinExistence type="inferred from homology"/>
<protein>
    <submittedName>
        <fullName evidence="9">Protein kinase domain-containing protein</fullName>
    </submittedName>
</protein>
<dbReference type="AlphaFoldDB" id="A0A7I4YBT7"/>
<dbReference type="Pfam" id="PF00069">
    <property type="entry name" value="Pkinase"/>
    <property type="match status" value="1"/>
</dbReference>
<dbReference type="InterPro" id="IPR050235">
    <property type="entry name" value="CK1_Ser-Thr_kinase"/>
</dbReference>
<keyword evidence="8" id="KW-1185">Reference proteome</keyword>
<sequence>MSDAGPVQLPKGKIVGQRWRIIKKLGEGGCGSVYKVQDIKNHNAEAALKAESNFVAGGTVLKLEVQILNRLKGRPHVPQLIHSGKKEMYCYMVMTLLGDTLSTLQRRTGRISSVSTQTRVGINVLFGVKQIHDVGFVHRDLKPANVAVGQINTPEYRFLHILDFGLAREFIVRGEDKKLQMRRPRPRALFRGTTRYCSVNTHDKGEQGRVDDLWSVLYMLAEMRGRLPWANLRDKKDICESKRSTTHERLLGNSPVHLVKFARHLDTLNYYSHPNYAYIFNQFMEIMKAGKFNRFTDPFDWEPKTGKEVKKQPKTVYTTSITTAITKGISQAAPSIDLPLSAIGDEGIKMDSWNKFHNKKPTEENPFPAAWFSSNPLGF</sequence>
<feature type="domain" description="Protein kinase" evidence="7">
    <location>
        <begin position="19"/>
        <end position="284"/>
    </location>
</feature>
<evidence type="ECO:0000256" key="1">
    <source>
        <dbReference type="ARBA" id="ARBA00022527"/>
    </source>
</evidence>
<evidence type="ECO:0000256" key="4">
    <source>
        <dbReference type="ARBA" id="ARBA00022777"/>
    </source>
</evidence>
<dbReference type="InterPro" id="IPR011009">
    <property type="entry name" value="Kinase-like_dom_sf"/>
</dbReference>
<evidence type="ECO:0000256" key="2">
    <source>
        <dbReference type="ARBA" id="ARBA00022679"/>
    </source>
</evidence>
<evidence type="ECO:0000259" key="7">
    <source>
        <dbReference type="PROSITE" id="PS50011"/>
    </source>
</evidence>
<evidence type="ECO:0000256" key="3">
    <source>
        <dbReference type="ARBA" id="ARBA00022741"/>
    </source>
</evidence>
<dbReference type="SMART" id="SM00220">
    <property type="entry name" value="S_TKc"/>
    <property type="match status" value="1"/>
</dbReference>
<evidence type="ECO:0000256" key="5">
    <source>
        <dbReference type="ARBA" id="ARBA00022840"/>
    </source>
</evidence>
<keyword evidence="3" id="KW-0547">Nucleotide-binding</keyword>
<comment type="similarity">
    <text evidence="6">Belongs to the protein kinase superfamily. CK1 Ser/Thr protein kinase family.</text>
</comment>
<keyword evidence="4" id="KW-0418">Kinase</keyword>